<gene>
    <name evidence="1" type="ORF">DVH24_009692</name>
</gene>
<organism evidence="1 2">
    <name type="scientific">Malus domestica</name>
    <name type="common">Apple</name>
    <name type="synonym">Pyrus malus</name>
    <dbReference type="NCBI Taxonomy" id="3750"/>
    <lineage>
        <taxon>Eukaryota</taxon>
        <taxon>Viridiplantae</taxon>
        <taxon>Streptophyta</taxon>
        <taxon>Embryophyta</taxon>
        <taxon>Tracheophyta</taxon>
        <taxon>Spermatophyta</taxon>
        <taxon>Magnoliopsida</taxon>
        <taxon>eudicotyledons</taxon>
        <taxon>Gunneridae</taxon>
        <taxon>Pentapetalae</taxon>
        <taxon>rosids</taxon>
        <taxon>fabids</taxon>
        <taxon>Rosales</taxon>
        <taxon>Rosaceae</taxon>
        <taxon>Amygdaloideae</taxon>
        <taxon>Maleae</taxon>
        <taxon>Malus</taxon>
    </lineage>
</organism>
<evidence type="ECO:0000313" key="1">
    <source>
        <dbReference type="EMBL" id="RXH96850.1"/>
    </source>
</evidence>
<sequence>MGKGSRIQTLVFGHKHIEKRCSTSSWIKLTKDVVDIKKVKDRIIAIKIMLGQELLNVISLYTPQVGLDKSMKETFW</sequence>
<keyword evidence="2" id="KW-1185">Reference proteome</keyword>
<dbReference type="EMBL" id="RDQH01000332">
    <property type="protein sequence ID" value="RXH96850.1"/>
    <property type="molecule type" value="Genomic_DNA"/>
</dbReference>
<reference evidence="1 2" key="1">
    <citation type="submission" date="2018-10" db="EMBL/GenBank/DDBJ databases">
        <title>A high-quality apple genome assembly.</title>
        <authorList>
            <person name="Hu J."/>
        </authorList>
    </citation>
    <scope>NUCLEOTIDE SEQUENCE [LARGE SCALE GENOMIC DNA]</scope>
    <source>
        <strain evidence="2">cv. HFTH1</strain>
        <tissue evidence="1">Young leaf</tissue>
    </source>
</reference>
<protein>
    <submittedName>
        <fullName evidence="1">Uncharacterized protein</fullName>
    </submittedName>
</protein>
<evidence type="ECO:0000313" key="2">
    <source>
        <dbReference type="Proteomes" id="UP000290289"/>
    </source>
</evidence>
<dbReference type="AlphaFoldDB" id="A0A498JMS1"/>
<comment type="caution">
    <text evidence="1">The sequence shown here is derived from an EMBL/GenBank/DDBJ whole genome shotgun (WGS) entry which is preliminary data.</text>
</comment>
<name>A0A498JMS1_MALDO</name>
<accession>A0A498JMS1</accession>
<proteinExistence type="predicted"/>
<dbReference type="Proteomes" id="UP000290289">
    <property type="component" value="Chromosome 6"/>
</dbReference>